<evidence type="ECO:0000256" key="5">
    <source>
        <dbReference type="ARBA" id="ARBA00023180"/>
    </source>
</evidence>
<protein>
    <recommendedName>
        <fullName evidence="10">Core-2/I-branching beta-1,6-N-acetylglucosaminyltransferase family protein</fullName>
    </recommendedName>
</protein>
<comment type="subcellular location">
    <subcellularLocation>
        <location evidence="1">Membrane</location>
        <topology evidence="1">Single-pass type II membrane protein</topology>
    </subcellularLocation>
</comment>
<gene>
    <name evidence="8" type="ORF">CSSPTR1EN2_LOCUS3087</name>
</gene>
<evidence type="ECO:0000256" key="4">
    <source>
        <dbReference type="ARBA" id="ARBA00023136"/>
    </source>
</evidence>
<accession>A0ABP0TGS8</accession>
<keyword evidence="9" id="KW-1185">Reference proteome</keyword>
<sequence length="617" mass="69176">MIYRFATTERDKELELEEEEEVTIKIMMAPNGSVDQQHVPAEEETQHDDVEAASADVVIQKLQKSVAVSSKRSRNLLSTPAGAAAAPAPAAAYLQSIKVGSFKDGAERGPGFMSITSLVLAAFLLIGSGGLVEVLTGLQNFTYFTNPAGFLKTSFSPPTNSNFSQLRQSTNLHDLQLLVPLETTSAAAGPHQQHPTASIHNTASTTSTDPVEAHDDTTDEAHDATDANDDTTDEARDEALVSSNSSLAEDERTTNIKKNAQEQRQNPDHQAEQAAAVINHRQLAITTSVLFHNMEDEELLYKASMMKTTTTMTAAATAAEADTGTILQEEAKIAFLFLTRGALPLRALWDTYFKGHEGRYSIYVHAHPNFLEDPTISSSSVFFRRYIPSKVVRWGEINVFDAERRLLANALLDQQNERFVLLSESCIPITNFSWAYDYIIKSQHSFVNCFDDVGRGGQGRYLRIKHRQKLEPEVTLKQWRKGSQWFEMSRELALLVVSDTKYYPKFRDILCGSRGHCYIDEHYLPTVLNILAPSKLANRTLTYLFFPRHGNGAHPFEWEPEMITQENIRRLKEDHNCTYNGEKLHSSCHLFARKFSATTLEPLLTLAPTFLWRDQLD</sequence>
<dbReference type="PANTHER" id="PTHR31042">
    <property type="entry name" value="CORE-2/I-BRANCHING BETA-1,6-N-ACETYLGLUCOSAMINYLTRANSFERASE FAMILY PROTEIN-RELATED"/>
    <property type="match status" value="1"/>
</dbReference>
<evidence type="ECO:0000256" key="3">
    <source>
        <dbReference type="ARBA" id="ARBA00022679"/>
    </source>
</evidence>
<name>A0ABP0TGS8_9BRYO</name>
<keyword evidence="2" id="KW-0328">Glycosyltransferase</keyword>
<keyword evidence="5" id="KW-0325">Glycoprotein</keyword>
<evidence type="ECO:0000256" key="7">
    <source>
        <dbReference type="SAM" id="Phobius"/>
    </source>
</evidence>
<dbReference type="PANTHER" id="PTHR31042:SF8">
    <property type="entry name" value="CORE-2_I-BRANCHING BETA-1,6-N-ACETYLGLUCOSAMINYLTRANSFERASE FAMILY PROTEIN"/>
    <property type="match status" value="1"/>
</dbReference>
<keyword evidence="7" id="KW-0812">Transmembrane</keyword>
<dbReference type="Pfam" id="PF02485">
    <property type="entry name" value="Branch"/>
    <property type="match status" value="1"/>
</dbReference>
<evidence type="ECO:0000313" key="9">
    <source>
        <dbReference type="Proteomes" id="UP001497512"/>
    </source>
</evidence>
<dbReference type="InterPro" id="IPR003406">
    <property type="entry name" value="Glyco_trans_14"/>
</dbReference>
<feature type="region of interest" description="Disordered" evidence="6">
    <location>
        <begin position="186"/>
        <end position="253"/>
    </location>
</feature>
<keyword evidence="3" id="KW-0808">Transferase</keyword>
<dbReference type="Proteomes" id="UP001497512">
    <property type="component" value="Chromosome 11"/>
</dbReference>
<evidence type="ECO:0000256" key="1">
    <source>
        <dbReference type="ARBA" id="ARBA00004606"/>
    </source>
</evidence>
<reference evidence="8" key="1">
    <citation type="submission" date="2024-02" db="EMBL/GenBank/DDBJ databases">
        <authorList>
            <consortium name="ELIXIR-Norway"/>
            <consortium name="Elixir Norway"/>
        </authorList>
    </citation>
    <scope>NUCLEOTIDE SEQUENCE</scope>
</reference>
<keyword evidence="4 7" id="KW-0472">Membrane</keyword>
<feature type="compositionally biased region" description="Basic and acidic residues" evidence="6">
    <location>
        <begin position="211"/>
        <end position="225"/>
    </location>
</feature>
<dbReference type="EMBL" id="OZ019903">
    <property type="protein sequence ID" value="CAK9195697.1"/>
    <property type="molecule type" value="Genomic_DNA"/>
</dbReference>
<feature type="transmembrane region" description="Helical" evidence="7">
    <location>
        <begin position="111"/>
        <end position="132"/>
    </location>
</feature>
<feature type="compositionally biased region" description="Polar residues" evidence="6">
    <location>
        <begin position="193"/>
        <end position="209"/>
    </location>
</feature>
<evidence type="ECO:0000313" key="8">
    <source>
        <dbReference type="EMBL" id="CAK9195697.1"/>
    </source>
</evidence>
<keyword evidence="7" id="KW-1133">Transmembrane helix</keyword>
<evidence type="ECO:0000256" key="2">
    <source>
        <dbReference type="ARBA" id="ARBA00022676"/>
    </source>
</evidence>
<evidence type="ECO:0008006" key="10">
    <source>
        <dbReference type="Google" id="ProtNLM"/>
    </source>
</evidence>
<evidence type="ECO:0000256" key="6">
    <source>
        <dbReference type="SAM" id="MobiDB-lite"/>
    </source>
</evidence>
<dbReference type="InterPro" id="IPR044174">
    <property type="entry name" value="BC10-like"/>
</dbReference>
<proteinExistence type="predicted"/>
<organism evidence="8 9">
    <name type="scientific">Sphagnum troendelagicum</name>
    <dbReference type="NCBI Taxonomy" id="128251"/>
    <lineage>
        <taxon>Eukaryota</taxon>
        <taxon>Viridiplantae</taxon>
        <taxon>Streptophyta</taxon>
        <taxon>Embryophyta</taxon>
        <taxon>Bryophyta</taxon>
        <taxon>Sphagnophytina</taxon>
        <taxon>Sphagnopsida</taxon>
        <taxon>Sphagnales</taxon>
        <taxon>Sphagnaceae</taxon>
        <taxon>Sphagnum</taxon>
    </lineage>
</organism>